<gene>
    <name evidence="2" type="ORF">GCM10011328_00080</name>
</gene>
<evidence type="ECO:0000313" key="2">
    <source>
        <dbReference type="EMBL" id="GGA29611.1"/>
    </source>
</evidence>
<proteinExistence type="predicted"/>
<protein>
    <recommendedName>
        <fullName evidence="1">DUF4942 domain-containing protein</fullName>
    </recommendedName>
</protein>
<evidence type="ECO:0000259" key="1">
    <source>
        <dbReference type="Pfam" id="PF13708"/>
    </source>
</evidence>
<sequence length="75" mass="8788">MLMEGQPIPDNRADVTRRLGDHIHENRHSTRYEAEMFIVKYFQKGTAHITFKQPELVAKLNDIIARHYPETLAAR</sequence>
<dbReference type="Proteomes" id="UP000627464">
    <property type="component" value="Unassembled WGS sequence"/>
</dbReference>
<reference evidence="3" key="1">
    <citation type="journal article" date="2019" name="Int. J. Syst. Evol. Microbiol.">
        <title>The Global Catalogue of Microorganisms (GCM) 10K type strain sequencing project: providing services to taxonomists for standard genome sequencing and annotation.</title>
        <authorList>
            <consortium name="The Broad Institute Genomics Platform"/>
            <consortium name="The Broad Institute Genome Sequencing Center for Infectious Disease"/>
            <person name="Wu L."/>
            <person name="Ma J."/>
        </authorList>
    </citation>
    <scope>NUCLEOTIDE SEQUENCE [LARGE SCALE GENOMIC DNA]</scope>
    <source>
        <strain evidence="3">CGMCC 1.12806</strain>
    </source>
</reference>
<evidence type="ECO:0000313" key="3">
    <source>
        <dbReference type="Proteomes" id="UP000627464"/>
    </source>
</evidence>
<dbReference type="InterPro" id="IPR031339">
    <property type="entry name" value="DUF4942"/>
</dbReference>
<dbReference type="EMBL" id="BMFZ01000001">
    <property type="protein sequence ID" value="GGA29611.1"/>
    <property type="molecule type" value="Genomic_DNA"/>
</dbReference>
<name>A0ABQ1FSQ9_9GAMM</name>
<keyword evidence="3" id="KW-1185">Reference proteome</keyword>
<feature type="domain" description="DUF4942" evidence="1">
    <location>
        <begin position="2"/>
        <end position="70"/>
    </location>
</feature>
<organism evidence="2 3">
    <name type="scientific">Hafnia psychrotolerans</name>
    <dbReference type="NCBI Taxonomy" id="1477018"/>
    <lineage>
        <taxon>Bacteria</taxon>
        <taxon>Pseudomonadati</taxon>
        <taxon>Pseudomonadota</taxon>
        <taxon>Gammaproteobacteria</taxon>
        <taxon>Enterobacterales</taxon>
        <taxon>Hafniaceae</taxon>
        <taxon>Hafnia</taxon>
    </lineage>
</organism>
<comment type="caution">
    <text evidence="2">The sequence shown here is derived from an EMBL/GenBank/DDBJ whole genome shotgun (WGS) entry which is preliminary data.</text>
</comment>
<accession>A0ABQ1FSQ9</accession>
<dbReference type="Pfam" id="PF13708">
    <property type="entry name" value="DUF4942"/>
    <property type="match status" value="1"/>
</dbReference>